<dbReference type="Pfam" id="PF24681">
    <property type="entry name" value="Kelch_KLHDC2_KLHL20_DRC7"/>
    <property type="match status" value="1"/>
</dbReference>
<proteinExistence type="predicted"/>
<dbReference type="GO" id="GO:0034976">
    <property type="term" value="P:response to endoplasmic reticulum stress"/>
    <property type="evidence" value="ECO:0007669"/>
    <property type="project" value="InterPro"/>
</dbReference>
<reference evidence="3 4" key="1">
    <citation type="journal article" date="2020" name="bioRxiv">
        <title>Sequence and annotation of 42 cannabis genomes reveals extensive copy number variation in cannabinoid synthesis and pathogen resistance genes.</title>
        <authorList>
            <person name="Mckernan K.J."/>
            <person name="Helbert Y."/>
            <person name="Kane L.T."/>
            <person name="Ebling H."/>
            <person name="Zhang L."/>
            <person name="Liu B."/>
            <person name="Eaton Z."/>
            <person name="Mclaughlin S."/>
            <person name="Kingan S."/>
            <person name="Baybayan P."/>
            <person name="Concepcion G."/>
            <person name="Jordan M."/>
            <person name="Riva A."/>
            <person name="Barbazuk W."/>
            <person name="Harkins T."/>
        </authorList>
    </citation>
    <scope>NUCLEOTIDE SEQUENCE [LARGE SCALE GENOMIC DNA]</scope>
    <source>
        <strain evidence="4">cv. Jamaican Lion 4</strain>
        <tissue evidence="3">Leaf</tissue>
    </source>
</reference>
<feature type="region of interest" description="Disordered" evidence="1">
    <location>
        <begin position="345"/>
        <end position="368"/>
    </location>
</feature>
<sequence>MGSWKKIQSSYNNGSTIPVPTKALSSTTARNLAKSQLGGVIFGTKNSTIRECFHKQLFGLPPHHFSYVKNIDPGLPLFLFNYSDRKLHGIFEAASPGQMNIDPYGWTSDGSERTMYPAQVQIRVRLQCQPLAESQFKQIIGDNYYTHQHFWFELDHAQANQLTNLMASLAVPPGTPILQSTMKWSSNFPTSYSRDTRKESRGFPPLALVDKQAVVSGTSVRQNTMKRSYNVPAAGSSRDTREEEFPPLPVAAQPSDQSSQRSGSTDVLSSFDGENQSLEAQFNVRVVDGDEEDLLCKELKQLACKQEMNGHQDSSLTSDTQDTDSTNGTHLEMGDAKHAFDNNNISLKEKGYPGEPFGSEDISEQNSGSSSKYQALITQLIHEVEELKAFKAEQTQKTGFLQHKMVQAEKDIQLLKRHCSSDSESNLSRVLDDDKVTESFDNLNSEPYESIFLLGGYDGESWLSTFDSYCPSLNYLKPLRPMNCVRSYASVAKLNGEFYAIGGGNGQIWYDTGMCQYNKLVSQYTYPDSSFNSSVFSFLGEVESYSPSKDKWTVCPSLNQEKGSLAGATLKEKIFAMGGGNGVECYSSVEMLDLDIGRWILARSMLQKRFALAAAELNGVIYAVGGYDGTDYLKSAEMFDPREHSWRSISSMKSKRGCHSLVVLKDQLYALGGYDGDSMVSSVEIFDPRLGSWMSGEPMNYPRGYSAAAVVNETICVMGGVKDGYNVVTEIESFKEGQKGWHESNGDVIGKRCFHSAIVSSSSFT</sequence>
<gene>
    <name evidence="3" type="ORF">F8388_022116</name>
</gene>
<feature type="domain" description="DCD" evidence="2">
    <location>
        <begin position="35"/>
        <end position="168"/>
    </location>
</feature>
<accession>A0A7J6GAB0</accession>
<dbReference type="PANTHER" id="PTHR46034">
    <property type="match status" value="1"/>
</dbReference>
<evidence type="ECO:0000313" key="3">
    <source>
        <dbReference type="EMBL" id="KAF4379029.1"/>
    </source>
</evidence>
<dbReference type="SMART" id="SM00612">
    <property type="entry name" value="Kelch"/>
    <property type="match status" value="5"/>
</dbReference>
<dbReference type="Pfam" id="PF10539">
    <property type="entry name" value="Dev_Cell_Death"/>
    <property type="match status" value="1"/>
</dbReference>
<feature type="compositionally biased region" description="Polar residues" evidence="1">
    <location>
        <begin position="254"/>
        <end position="271"/>
    </location>
</feature>
<dbReference type="PANTHER" id="PTHR46034:SF7">
    <property type="entry name" value="INFLUENZA VIRUS NS1A-BINDING PROTEIN"/>
    <property type="match status" value="1"/>
</dbReference>
<evidence type="ECO:0000259" key="2">
    <source>
        <dbReference type="PROSITE" id="PS51222"/>
    </source>
</evidence>
<dbReference type="EMBL" id="JAATIP010000070">
    <property type="protein sequence ID" value="KAF4379029.1"/>
    <property type="molecule type" value="Genomic_DNA"/>
</dbReference>
<feature type="region of interest" description="Disordered" evidence="1">
    <location>
        <begin position="219"/>
        <end position="271"/>
    </location>
</feature>
<name>A0A7J6GAB0_CANSA</name>
<dbReference type="SMART" id="SM00767">
    <property type="entry name" value="DCD"/>
    <property type="match status" value="1"/>
</dbReference>
<dbReference type="Gene3D" id="2.120.10.80">
    <property type="entry name" value="Kelch-type beta propeller"/>
    <property type="match status" value="2"/>
</dbReference>
<evidence type="ECO:0000313" key="4">
    <source>
        <dbReference type="Proteomes" id="UP000525078"/>
    </source>
</evidence>
<protein>
    <recommendedName>
        <fullName evidence="2">DCD domain-containing protein</fullName>
    </recommendedName>
</protein>
<organism evidence="3 4">
    <name type="scientific">Cannabis sativa</name>
    <name type="common">Hemp</name>
    <name type="synonym">Marijuana</name>
    <dbReference type="NCBI Taxonomy" id="3483"/>
    <lineage>
        <taxon>Eukaryota</taxon>
        <taxon>Viridiplantae</taxon>
        <taxon>Streptophyta</taxon>
        <taxon>Embryophyta</taxon>
        <taxon>Tracheophyta</taxon>
        <taxon>Spermatophyta</taxon>
        <taxon>Magnoliopsida</taxon>
        <taxon>eudicotyledons</taxon>
        <taxon>Gunneridae</taxon>
        <taxon>Pentapetalae</taxon>
        <taxon>rosids</taxon>
        <taxon>fabids</taxon>
        <taxon>Rosales</taxon>
        <taxon>Cannabaceae</taxon>
        <taxon>Cannabis</taxon>
    </lineage>
</organism>
<evidence type="ECO:0000256" key="1">
    <source>
        <dbReference type="SAM" id="MobiDB-lite"/>
    </source>
</evidence>
<dbReference type="InterPro" id="IPR044832">
    <property type="entry name" value="NRP-like"/>
</dbReference>
<dbReference type="Proteomes" id="UP000525078">
    <property type="component" value="Unassembled WGS sequence"/>
</dbReference>
<dbReference type="InterPro" id="IPR015915">
    <property type="entry name" value="Kelch-typ_b-propeller"/>
</dbReference>
<dbReference type="InterPro" id="IPR006652">
    <property type="entry name" value="Kelch_1"/>
</dbReference>
<comment type="caution">
    <text evidence="3">The sequence shown here is derived from an EMBL/GenBank/DDBJ whole genome shotgun (WGS) entry which is preliminary data.</text>
</comment>
<dbReference type="InterPro" id="IPR013989">
    <property type="entry name" value="Dev_and_cell_death_domain"/>
</dbReference>
<dbReference type="PROSITE" id="PS51222">
    <property type="entry name" value="DCD"/>
    <property type="match status" value="1"/>
</dbReference>
<dbReference type="SUPFAM" id="SSF117281">
    <property type="entry name" value="Kelch motif"/>
    <property type="match status" value="2"/>
</dbReference>
<dbReference type="AlphaFoldDB" id="A0A7J6GAB0"/>